<comment type="caution">
    <text evidence="1">The sequence shown here is derived from an EMBL/GenBank/DDBJ whole genome shotgun (WGS) entry which is preliminary data.</text>
</comment>
<keyword evidence="2" id="KW-1185">Reference proteome</keyword>
<accession>A0A6V8SLM1</accession>
<name>A0A6V8SLM1_9CLOT</name>
<proteinExistence type="predicted"/>
<gene>
    <name evidence="1" type="ORF">bsdtw1_03593</name>
</gene>
<sequence>MKSKNIEYEPKRSERLKKPFIKALMEKAYTSTLYDMQ</sequence>
<evidence type="ECO:0000313" key="2">
    <source>
        <dbReference type="Proteomes" id="UP000580568"/>
    </source>
</evidence>
<protein>
    <submittedName>
        <fullName evidence="1">Uncharacterized protein</fullName>
    </submittedName>
</protein>
<dbReference type="EMBL" id="BLZR01000001">
    <property type="protein sequence ID" value="GFP77465.1"/>
    <property type="molecule type" value="Genomic_DNA"/>
</dbReference>
<dbReference type="Proteomes" id="UP000580568">
    <property type="component" value="Unassembled WGS sequence"/>
</dbReference>
<organism evidence="1 2">
    <name type="scientific">Clostridium fungisolvens</name>
    <dbReference type="NCBI Taxonomy" id="1604897"/>
    <lineage>
        <taxon>Bacteria</taxon>
        <taxon>Bacillati</taxon>
        <taxon>Bacillota</taxon>
        <taxon>Clostridia</taxon>
        <taxon>Eubacteriales</taxon>
        <taxon>Clostridiaceae</taxon>
        <taxon>Clostridium</taxon>
    </lineage>
</organism>
<reference evidence="1 2" key="1">
    <citation type="submission" date="2020-07" db="EMBL/GenBank/DDBJ databases">
        <title>A new beta-1,3-glucan-decomposing anaerobic bacterium isolated from anoxic soil subjected to biological soil disinfestation.</title>
        <authorList>
            <person name="Ueki A."/>
            <person name="Tonouchi A."/>
        </authorList>
    </citation>
    <scope>NUCLEOTIDE SEQUENCE [LARGE SCALE GENOMIC DNA]</scope>
    <source>
        <strain evidence="1 2">TW1</strain>
    </source>
</reference>
<dbReference type="AlphaFoldDB" id="A0A6V8SLM1"/>
<evidence type="ECO:0000313" key="1">
    <source>
        <dbReference type="EMBL" id="GFP77465.1"/>
    </source>
</evidence>